<evidence type="ECO:0000256" key="4">
    <source>
        <dbReference type="ARBA" id="ARBA00022679"/>
    </source>
</evidence>
<feature type="transmembrane region" description="Helical" evidence="7">
    <location>
        <begin position="21"/>
        <end position="43"/>
    </location>
</feature>
<keyword evidence="5" id="KW-0418">Kinase</keyword>
<dbReference type="Pfam" id="PF02518">
    <property type="entry name" value="HATPase_c"/>
    <property type="match status" value="1"/>
</dbReference>
<keyword evidence="7" id="KW-0812">Transmembrane</keyword>
<dbReference type="PANTHER" id="PTHR45436:SF5">
    <property type="entry name" value="SENSOR HISTIDINE KINASE TRCS"/>
    <property type="match status" value="1"/>
</dbReference>
<feature type="compositionally biased region" description="Low complexity" evidence="6">
    <location>
        <begin position="585"/>
        <end position="604"/>
    </location>
</feature>
<keyword evidence="7" id="KW-0472">Membrane</keyword>
<evidence type="ECO:0000256" key="2">
    <source>
        <dbReference type="ARBA" id="ARBA00012438"/>
    </source>
</evidence>
<keyword evidence="9" id="KW-0067">ATP-binding</keyword>
<gene>
    <name evidence="9" type="ordered locus">Amir_4816</name>
</gene>
<protein>
    <recommendedName>
        <fullName evidence="2">histidine kinase</fullName>
        <ecNumber evidence="2">2.7.13.3</ecNumber>
    </recommendedName>
</protein>
<dbReference type="InterPro" id="IPR050428">
    <property type="entry name" value="TCS_sensor_his_kinase"/>
</dbReference>
<dbReference type="EMBL" id="CP001630">
    <property type="protein sequence ID" value="ACU38643.1"/>
    <property type="molecule type" value="Genomic_DNA"/>
</dbReference>
<feature type="compositionally biased region" description="Acidic residues" evidence="6">
    <location>
        <begin position="554"/>
        <end position="566"/>
    </location>
</feature>
<evidence type="ECO:0000256" key="6">
    <source>
        <dbReference type="SAM" id="MobiDB-lite"/>
    </source>
</evidence>
<dbReference type="KEGG" id="ami:Amir_4816"/>
<dbReference type="Proteomes" id="UP000002213">
    <property type="component" value="Chromosome"/>
</dbReference>
<dbReference type="STRING" id="446462.Amir_4816"/>
<accession>C6WPE1</accession>
<evidence type="ECO:0000313" key="9">
    <source>
        <dbReference type="EMBL" id="ACU38643.1"/>
    </source>
</evidence>
<feature type="compositionally biased region" description="Basic and acidic residues" evidence="6">
    <location>
        <begin position="417"/>
        <end position="439"/>
    </location>
</feature>
<dbReference type="EC" id="2.7.13.3" evidence="2"/>
<evidence type="ECO:0000256" key="5">
    <source>
        <dbReference type="ARBA" id="ARBA00022777"/>
    </source>
</evidence>
<comment type="catalytic activity">
    <reaction evidence="1">
        <text>ATP + protein L-histidine = ADP + protein N-phospho-L-histidine.</text>
        <dbReference type="EC" id="2.7.13.3"/>
    </reaction>
</comment>
<feature type="compositionally biased region" description="Low complexity" evidence="6">
    <location>
        <begin position="379"/>
        <end position="395"/>
    </location>
</feature>
<dbReference type="Gene3D" id="3.30.565.10">
    <property type="entry name" value="Histidine kinase-like ATPase, C-terminal domain"/>
    <property type="match status" value="1"/>
</dbReference>
<dbReference type="HOGENOM" id="CLU_021841_2_1_11"/>
<evidence type="ECO:0000256" key="3">
    <source>
        <dbReference type="ARBA" id="ARBA00022553"/>
    </source>
</evidence>
<evidence type="ECO:0000313" key="10">
    <source>
        <dbReference type="Proteomes" id="UP000002213"/>
    </source>
</evidence>
<dbReference type="RefSeq" id="WP_015803530.1">
    <property type="nucleotide sequence ID" value="NC_013093.1"/>
</dbReference>
<sequence>MAPRTPAPPHGARRPSPSSALVVLAIALISGAAVVVLVVALTAPQSATLVAWFGGSAALLFACALAAFSHQRSVAAANAAHADAVLAEATDLVDRLTPDVVGRLRGGASAESALAQVEQPENADHRRLLRVLAEEIGHGERMRAATMAACANAAGRVQALTTSMLADLREMEEQHGEDVLGDLLKLDHSTAQAGRLADSIAVLTGARSGRRWTKPIVMESVLRGAIGRVSAYQRVRTHSVSSVAVVGYAAEGVMHALAELIDNATSFSPPSEQVHVYVEEVHAGVVVTIEDGGLVMGDLALRRAEQAVSAQALDLTALSGTRLGLAVVGALARKHGLRVSFRPSSRGGTGVVVMIPRTLITEARKTPAASRRRVEREPALAAAPAALPAALPAAPERSADRSSDGPPEPPAPRRRRPPAESADRFDPTAWESRRFETPQRFEASWRPAEPPEDERADDDRYGSRSGDIRPAELTSLIGSGGQFEPAQLLGTGERFTPPALDPRDPGQRDPDLRDPDPRDLGQRDLDQRPDHHDPEPPHPEARWSHDAVASAREDDVDPVAEEDAVPEEPTAPPVLPRRKRGSTLAPASDRPARPAAKPAGAARPDLGSRFGAFRDASRGKRPADDPLWPS</sequence>
<keyword evidence="4" id="KW-0808">Transferase</keyword>
<keyword evidence="3" id="KW-0597">Phosphoprotein</keyword>
<feature type="domain" description="Histidine kinase/HSP90-like ATPase" evidence="8">
    <location>
        <begin position="248"/>
        <end position="359"/>
    </location>
</feature>
<feature type="compositionally biased region" description="Basic and acidic residues" evidence="6">
    <location>
        <begin position="615"/>
        <end position="624"/>
    </location>
</feature>
<dbReference type="SUPFAM" id="SSF55874">
    <property type="entry name" value="ATPase domain of HSP90 chaperone/DNA topoisomerase II/histidine kinase"/>
    <property type="match status" value="1"/>
</dbReference>
<dbReference type="InterPro" id="IPR003594">
    <property type="entry name" value="HATPase_dom"/>
</dbReference>
<dbReference type="PANTHER" id="PTHR45436">
    <property type="entry name" value="SENSOR HISTIDINE KINASE YKOH"/>
    <property type="match status" value="1"/>
</dbReference>
<feature type="compositionally biased region" description="Basic and acidic residues" evidence="6">
    <location>
        <begin position="457"/>
        <end position="470"/>
    </location>
</feature>
<dbReference type="AlphaFoldDB" id="C6WPE1"/>
<feature type="compositionally biased region" description="Basic and acidic residues" evidence="6">
    <location>
        <begin position="501"/>
        <end position="545"/>
    </location>
</feature>
<evidence type="ECO:0000259" key="8">
    <source>
        <dbReference type="SMART" id="SM00387"/>
    </source>
</evidence>
<dbReference type="InterPro" id="IPR036890">
    <property type="entry name" value="HATPase_C_sf"/>
</dbReference>
<dbReference type="GO" id="GO:0005886">
    <property type="term" value="C:plasma membrane"/>
    <property type="evidence" value="ECO:0007669"/>
    <property type="project" value="TreeGrafter"/>
</dbReference>
<reference evidence="9 10" key="1">
    <citation type="journal article" date="2009" name="Stand. Genomic Sci.">
        <title>Complete genome sequence of Actinosynnema mirum type strain (101).</title>
        <authorList>
            <person name="Land M."/>
            <person name="Lapidus A."/>
            <person name="Mayilraj S."/>
            <person name="Chen F."/>
            <person name="Copeland A."/>
            <person name="Del Rio T.G."/>
            <person name="Nolan M."/>
            <person name="Lucas S."/>
            <person name="Tice H."/>
            <person name="Cheng J.F."/>
            <person name="Chertkov O."/>
            <person name="Bruce D."/>
            <person name="Goodwin L."/>
            <person name="Pitluck S."/>
            <person name="Rohde M."/>
            <person name="Goker M."/>
            <person name="Pati A."/>
            <person name="Ivanova N."/>
            <person name="Mavromatis K."/>
            <person name="Chen A."/>
            <person name="Palaniappan K."/>
            <person name="Hauser L."/>
            <person name="Chang Y.J."/>
            <person name="Jeffries C.C."/>
            <person name="Brettin T."/>
            <person name="Detter J.C."/>
            <person name="Han C."/>
            <person name="Chain P."/>
            <person name="Tindall B.J."/>
            <person name="Bristow J."/>
            <person name="Eisen J.A."/>
            <person name="Markowitz V."/>
            <person name="Hugenholtz P."/>
            <person name="Kyrpides N.C."/>
            <person name="Klenk H.P."/>
        </authorList>
    </citation>
    <scope>NUCLEOTIDE SEQUENCE [LARGE SCALE GENOMIC DNA]</scope>
    <source>
        <strain evidence="10">ATCC 29888 / DSM 43827 / JCM 3225 / NBRC 14064 / NCIMB 13271 / NRRL B-12336 / IMRU 3971 / 101</strain>
    </source>
</reference>
<dbReference type="GO" id="GO:0000160">
    <property type="term" value="P:phosphorelay signal transduction system"/>
    <property type="evidence" value="ECO:0007669"/>
    <property type="project" value="TreeGrafter"/>
</dbReference>
<keyword evidence="7" id="KW-1133">Transmembrane helix</keyword>
<dbReference type="GO" id="GO:0005524">
    <property type="term" value="F:ATP binding"/>
    <property type="evidence" value="ECO:0007669"/>
    <property type="project" value="UniProtKB-KW"/>
</dbReference>
<keyword evidence="9" id="KW-0547">Nucleotide-binding</keyword>
<organism evidence="9 10">
    <name type="scientific">Actinosynnema mirum (strain ATCC 29888 / DSM 43827 / JCM 3225 / NBRC 14064 / NCIMB 13271 / NRRL B-12336 / IMRU 3971 / 101)</name>
    <dbReference type="NCBI Taxonomy" id="446462"/>
    <lineage>
        <taxon>Bacteria</taxon>
        <taxon>Bacillati</taxon>
        <taxon>Actinomycetota</taxon>
        <taxon>Actinomycetes</taxon>
        <taxon>Pseudonocardiales</taxon>
        <taxon>Pseudonocardiaceae</taxon>
        <taxon>Actinosynnema</taxon>
    </lineage>
</organism>
<dbReference type="eggNOG" id="COG2205">
    <property type="taxonomic scope" value="Bacteria"/>
</dbReference>
<evidence type="ECO:0000256" key="7">
    <source>
        <dbReference type="SAM" id="Phobius"/>
    </source>
</evidence>
<dbReference type="SMART" id="SM00387">
    <property type="entry name" value="HATPase_c"/>
    <property type="match status" value="1"/>
</dbReference>
<feature type="region of interest" description="Disordered" evidence="6">
    <location>
        <begin position="364"/>
        <end position="630"/>
    </location>
</feature>
<keyword evidence="10" id="KW-1185">Reference proteome</keyword>
<name>C6WPE1_ACTMD</name>
<dbReference type="GO" id="GO:0004673">
    <property type="term" value="F:protein histidine kinase activity"/>
    <property type="evidence" value="ECO:0007669"/>
    <property type="project" value="UniProtKB-EC"/>
</dbReference>
<evidence type="ECO:0000256" key="1">
    <source>
        <dbReference type="ARBA" id="ARBA00000085"/>
    </source>
</evidence>
<feature type="transmembrane region" description="Helical" evidence="7">
    <location>
        <begin position="49"/>
        <end position="68"/>
    </location>
</feature>
<proteinExistence type="predicted"/>